<dbReference type="eggNOG" id="ENOG5032ZIA">
    <property type="taxonomic scope" value="Bacteria"/>
</dbReference>
<gene>
    <name evidence="2" type="ORF">GOHSU_09_00030</name>
</gene>
<keyword evidence="1" id="KW-0472">Membrane</keyword>
<comment type="caution">
    <text evidence="2">The sequence shown here is derived from an EMBL/GenBank/DDBJ whole genome shotgun (WGS) entry which is preliminary data.</text>
</comment>
<organism evidence="2 3">
    <name type="scientific">Gordonia hirsuta DSM 44140 = NBRC 16056</name>
    <dbReference type="NCBI Taxonomy" id="1121927"/>
    <lineage>
        <taxon>Bacteria</taxon>
        <taxon>Bacillati</taxon>
        <taxon>Actinomycetota</taxon>
        <taxon>Actinomycetes</taxon>
        <taxon>Mycobacteriales</taxon>
        <taxon>Gordoniaceae</taxon>
        <taxon>Gordonia</taxon>
    </lineage>
</organism>
<protein>
    <submittedName>
        <fullName evidence="2">Uncharacterized protein</fullName>
    </submittedName>
</protein>
<evidence type="ECO:0000256" key="1">
    <source>
        <dbReference type="SAM" id="Phobius"/>
    </source>
</evidence>
<keyword evidence="1" id="KW-0812">Transmembrane</keyword>
<feature type="transmembrane region" description="Helical" evidence="1">
    <location>
        <begin position="77"/>
        <end position="99"/>
    </location>
</feature>
<sequence>MTLGALLDAAMRRRYEFNMTMNLGIVVSLITGVVLSAPFGEFDPNYAKIGTKLVLLVLLGGVLGMGSAKTRKGGDPVPVPVFWSAVALSVAAAGVAVLWT</sequence>
<keyword evidence="3" id="KW-1185">Reference proteome</keyword>
<reference evidence="2 3" key="1">
    <citation type="submission" date="2012-12" db="EMBL/GenBank/DDBJ databases">
        <title>Whole genome shotgun sequence of Gordonia hirsuta NBRC 16056.</title>
        <authorList>
            <person name="Isaki-Nakamura S."/>
            <person name="Hosoyama A."/>
            <person name="Tsuchikane K."/>
            <person name="Katsumata H."/>
            <person name="Baba S."/>
            <person name="Yamazaki S."/>
            <person name="Fujita N."/>
        </authorList>
    </citation>
    <scope>NUCLEOTIDE SEQUENCE [LARGE SCALE GENOMIC DNA]</scope>
    <source>
        <strain evidence="2 3">NBRC 16056</strain>
    </source>
</reference>
<evidence type="ECO:0000313" key="3">
    <source>
        <dbReference type="Proteomes" id="UP000053405"/>
    </source>
</evidence>
<proteinExistence type="predicted"/>
<feature type="transmembrane region" description="Helical" evidence="1">
    <location>
        <begin position="21"/>
        <end position="40"/>
    </location>
</feature>
<keyword evidence="1" id="KW-1133">Transmembrane helix</keyword>
<dbReference type="Proteomes" id="UP000053405">
    <property type="component" value="Unassembled WGS sequence"/>
</dbReference>
<evidence type="ECO:0000313" key="2">
    <source>
        <dbReference type="EMBL" id="GAC56602.1"/>
    </source>
</evidence>
<dbReference type="EMBL" id="BANT01000009">
    <property type="protein sequence ID" value="GAC56602.1"/>
    <property type="molecule type" value="Genomic_DNA"/>
</dbReference>
<name>L7L978_9ACTN</name>
<dbReference type="AlphaFoldDB" id="L7L978"/>
<feature type="transmembrane region" description="Helical" evidence="1">
    <location>
        <begin position="46"/>
        <end position="65"/>
    </location>
</feature>
<accession>L7L978</accession>